<accession>A0ABW7SSH1</accession>
<reference evidence="1 2" key="1">
    <citation type="submission" date="2024-10" db="EMBL/GenBank/DDBJ databases">
        <title>The Natural Products Discovery Center: Release of the First 8490 Sequenced Strains for Exploring Actinobacteria Biosynthetic Diversity.</title>
        <authorList>
            <person name="Kalkreuter E."/>
            <person name="Kautsar S.A."/>
            <person name="Yang D."/>
            <person name="Bader C.D."/>
            <person name="Teijaro C.N."/>
            <person name="Fluegel L."/>
            <person name="Davis C.M."/>
            <person name="Simpson J.R."/>
            <person name="Lauterbach L."/>
            <person name="Steele A.D."/>
            <person name="Gui C."/>
            <person name="Meng S."/>
            <person name="Li G."/>
            <person name="Viehrig K."/>
            <person name="Ye F."/>
            <person name="Su P."/>
            <person name="Kiefer A.F."/>
            <person name="Nichols A."/>
            <person name="Cepeda A.J."/>
            <person name="Yan W."/>
            <person name="Fan B."/>
            <person name="Jiang Y."/>
            <person name="Adhikari A."/>
            <person name="Zheng C.-J."/>
            <person name="Schuster L."/>
            <person name="Cowan T.M."/>
            <person name="Smanski M.J."/>
            <person name="Chevrette M.G."/>
            <person name="De Carvalho L.P.S."/>
            <person name="Shen B."/>
        </authorList>
    </citation>
    <scope>NUCLEOTIDE SEQUENCE [LARGE SCALE GENOMIC DNA]</scope>
    <source>
        <strain evidence="1 2">NPDC021253</strain>
    </source>
</reference>
<proteinExistence type="predicted"/>
<name>A0ABW7SSH1_9ACTN</name>
<keyword evidence="2" id="KW-1185">Reference proteome</keyword>
<gene>
    <name evidence="1" type="ORF">ACH4OY_22650</name>
</gene>
<evidence type="ECO:0000313" key="2">
    <source>
        <dbReference type="Proteomes" id="UP001611075"/>
    </source>
</evidence>
<dbReference type="RefSeq" id="WP_396682680.1">
    <property type="nucleotide sequence ID" value="NZ_JBIRPU010000018.1"/>
</dbReference>
<protein>
    <submittedName>
        <fullName evidence="1">Uncharacterized protein</fullName>
    </submittedName>
</protein>
<organism evidence="1 2">
    <name type="scientific">Micromonospora rubida</name>
    <dbReference type="NCBI Taxonomy" id="2697657"/>
    <lineage>
        <taxon>Bacteria</taxon>
        <taxon>Bacillati</taxon>
        <taxon>Actinomycetota</taxon>
        <taxon>Actinomycetes</taxon>
        <taxon>Micromonosporales</taxon>
        <taxon>Micromonosporaceae</taxon>
        <taxon>Micromonospora</taxon>
    </lineage>
</organism>
<dbReference type="EMBL" id="JBIRPU010000018">
    <property type="protein sequence ID" value="MFI0795451.1"/>
    <property type="molecule type" value="Genomic_DNA"/>
</dbReference>
<evidence type="ECO:0000313" key="1">
    <source>
        <dbReference type="EMBL" id="MFI0795451.1"/>
    </source>
</evidence>
<sequence length="175" mass="18782">MGLVWHTAVSANYCMFGFHDPTCEESENLATAISAASRAVVGWAANAVMVDVVTDLVGIDVRIEVFDEAPAADDSADLLRDGQIEVPGGLISVLYSVDDMFQRGVDLPAGPGTYGVQVCGYGRTRARQLQEKGVEPGGAGDADAIVAALPGVEHYRICLWQVSPEPYWEYDDEDE</sequence>
<dbReference type="Proteomes" id="UP001611075">
    <property type="component" value="Unassembled WGS sequence"/>
</dbReference>
<comment type="caution">
    <text evidence="1">The sequence shown here is derived from an EMBL/GenBank/DDBJ whole genome shotgun (WGS) entry which is preliminary data.</text>
</comment>